<dbReference type="PROSITE" id="PS51352">
    <property type="entry name" value="THIOREDOXIN_2"/>
    <property type="match status" value="1"/>
</dbReference>
<keyword evidence="1" id="KW-0732">Signal</keyword>
<organism evidence="3 4">
    <name type="scientific">Rubrivirga litoralis</name>
    <dbReference type="NCBI Taxonomy" id="3075598"/>
    <lineage>
        <taxon>Bacteria</taxon>
        <taxon>Pseudomonadati</taxon>
        <taxon>Rhodothermota</taxon>
        <taxon>Rhodothermia</taxon>
        <taxon>Rhodothermales</taxon>
        <taxon>Rubricoccaceae</taxon>
        <taxon>Rubrivirga</taxon>
    </lineage>
</organism>
<evidence type="ECO:0000259" key="2">
    <source>
        <dbReference type="PROSITE" id="PS51352"/>
    </source>
</evidence>
<dbReference type="Gene3D" id="3.40.30.10">
    <property type="entry name" value="Glutaredoxin"/>
    <property type="match status" value="1"/>
</dbReference>
<dbReference type="Proteomes" id="UP001267426">
    <property type="component" value="Unassembled WGS sequence"/>
</dbReference>
<dbReference type="InterPro" id="IPR012336">
    <property type="entry name" value="Thioredoxin-like_fold"/>
</dbReference>
<dbReference type="SUPFAM" id="SSF52833">
    <property type="entry name" value="Thioredoxin-like"/>
    <property type="match status" value="1"/>
</dbReference>
<comment type="caution">
    <text evidence="3">The sequence shown here is derived from an EMBL/GenBank/DDBJ whole genome shotgun (WGS) entry which is preliminary data.</text>
</comment>
<dbReference type="EMBL" id="JAVRHT010000044">
    <property type="protein sequence ID" value="MDT0632978.1"/>
    <property type="molecule type" value="Genomic_DNA"/>
</dbReference>
<dbReference type="RefSeq" id="WP_311665410.1">
    <property type="nucleotide sequence ID" value="NZ_JAVRHT010000044.1"/>
</dbReference>
<dbReference type="InterPro" id="IPR013766">
    <property type="entry name" value="Thioredoxin_domain"/>
</dbReference>
<evidence type="ECO:0000313" key="3">
    <source>
        <dbReference type="EMBL" id="MDT0632978.1"/>
    </source>
</evidence>
<accession>A0ABU3BUL7</accession>
<proteinExistence type="predicted"/>
<feature type="domain" description="Thioredoxin" evidence="2">
    <location>
        <begin position="13"/>
        <end position="153"/>
    </location>
</feature>
<protein>
    <submittedName>
        <fullName evidence="3">Thioredoxin fold domain-containing protein</fullName>
    </submittedName>
</protein>
<gene>
    <name evidence="3" type="ORF">RM540_14565</name>
</gene>
<dbReference type="Pfam" id="PF13098">
    <property type="entry name" value="Thioredoxin_2"/>
    <property type="match status" value="1"/>
</dbReference>
<evidence type="ECO:0000256" key="1">
    <source>
        <dbReference type="SAM" id="SignalP"/>
    </source>
</evidence>
<name>A0ABU3BUL7_9BACT</name>
<feature type="signal peptide" evidence="1">
    <location>
        <begin position="1"/>
        <end position="19"/>
    </location>
</feature>
<reference evidence="3 4" key="1">
    <citation type="submission" date="2023-09" db="EMBL/GenBank/DDBJ databases">
        <authorList>
            <person name="Rey-Velasco X."/>
        </authorList>
    </citation>
    <scope>NUCLEOTIDE SEQUENCE [LARGE SCALE GENOMIC DNA]</scope>
    <source>
        <strain evidence="3 4">F394</strain>
    </source>
</reference>
<evidence type="ECO:0000313" key="4">
    <source>
        <dbReference type="Proteomes" id="UP001267426"/>
    </source>
</evidence>
<feature type="chain" id="PRO_5045056661" evidence="1">
    <location>
        <begin position="20"/>
        <end position="170"/>
    </location>
</feature>
<dbReference type="InterPro" id="IPR036249">
    <property type="entry name" value="Thioredoxin-like_sf"/>
</dbReference>
<keyword evidence="4" id="KW-1185">Reference proteome</keyword>
<sequence>MTRRLALLLLLAAPLAAGAQDASVVPDDAPDWLSMGDAIAAAQAEGKLLLVYGYAPWCGFCVRFDREVFTDDAVQAYLAEHFAPVRLNLDSEAVVPFFDVSVSEAELGQAMQIAGTPTSVFVAADGEMITKFPGYSDPETFGLVLRYVREEAYETATFEDFLEARRSVSQ</sequence>